<dbReference type="PANTHER" id="PTHR23409:SF35">
    <property type="entry name" value="RIBONUCLEOSIDE-DIPHOSPHATE REDUCTASE SMALL CHAIN A"/>
    <property type="match status" value="1"/>
</dbReference>
<dbReference type="InterPro" id="IPR012348">
    <property type="entry name" value="RNR-like"/>
</dbReference>
<accession>A0A5N5KNC1</accession>
<dbReference type="SUPFAM" id="SSF47240">
    <property type="entry name" value="Ferritin-like"/>
    <property type="match status" value="1"/>
</dbReference>
<evidence type="ECO:0000313" key="1">
    <source>
        <dbReference type="EMBL" id="KAB5531894.1"/>
    </source>
</evidence>
<gene>
    <name evidence="1" type="ORF">DKX38_018564</name>
</gene>
<dbReference type="Pfam" id="PF00268">
    <property type="entry name" value="Ribonuc_red_sm"/>
    <property type="match status" value="1"/>
</dbReference>
<dbReference type="PANTHER" id="PTHR23409">
    <property type="entry name" value="RIBONUCLEOSIDE-DIPHOSPHATE REDUCTASE SMALL CHAIN"/>
    <property type="match status" value="1"/>
</dbReference>
<dbReference type="EMBL" id="VDCV01000012">
    <property type="protein sequence ID" value="KAB5531894.1"/>
    <property type="molecule type" value="Genomic_DNA"/>
</dbReference>
<comment type="caution">
    <text evidence="1">The sequence shown here is derived from an EMBL/GenBank/DDBJ whole genome shotgun (WGS) entry which is preliminary data.</text>
</comment>
<dbReference type="GO" id="GO:0016491">
    <property type="term" value="F:oxidoreductase activity"/>
    <property type="evidence" value="ECO:0007669"/>
    <property type="project" value="InterPro"/>
</dbReference>
<dbReference type="InterPro" id="IPR009078">
    <property type="entry name" value="Ferritin-like_SF"/>
</dbReference>
<evidence type="ECO:0000313" key="2">
    <source>
        <dbReference type="Proteomes" id="UP000326939"/>
    </source>
</evidence>
<reference evidence="2" key="1">
    <citation type="journal article" date="2019" name="Gigascience">
        <title>De novo genome assembly of the endangered Acer yangbiense, a plant species with extremely small populations endemic to Yunnan Province, China.</title>
        <authorList>
            <person name="Yang J."/>
            <person name="Wariss H.M."/>
            <person name="Tao L."/>
            <person name="Zhang R."/>
            <person name="Yun Q."/>
            <person name="Hollingsworth P."/>
            <person name="Dao Z."/>
            <person name="Luo G."/>
            <person name="Guo H."/>
            <person name="Ma Y."/>
            <person name="Sun W."/>
        </authorList>
    </citation>
    <scope>NUCLEOTIDE SEQUENCE [LARGE SCALE GENOMIC DNA]</scope>
    <source>
        <strain evidence="2">cv. br00</strain>
    </source>
</reference>
<name>A0A5N5KNC1_9ROSI</name>
<proteinExistence type="predicted"/>
<sequence>MLEGAVLVTAGEACFTAVMKKINAVLYTEEVDLSRDMQQWEALSDSEKHFISHVLAFFAASDGIVLENLAARFLNDVQIPESHNTAPDNLLPLHIHFNLIPCGLGVVKDAYFEQSASVFSKLTL</sequence>
<dbReference type="InterPro" id="IPR000358">
    <property type="entry name" value="RNR_small_fam"/>
</dbReference>
<protein>
    <submittedName>
        <fullName evidence="1">Uncharacterized protein</fullName>
    </submittedName>
</protein>
<dbReference type="AlphaFoldDB" id="A0A5N5KNC1"/>
<keyword evidence="2" id="KW-1185">Reference proteome</keyword>
<organism evidence="1 2">
    <name type="scientific">Salix brachista</name>
    <dbReference type="NCBI Taxonomy" id="2182728"/>
    <lineage>
        <taxon>Eukaryota</taxon>
        <taxon>Viridiplantae</taxon>
        <taxon>Streptophyta</taxon>
        <taxon>Embryophyta</taxon>
        <taxon>Tracheophyta</taxon>
        <taxon>Spermatophyta</taxon>
        <taxon>Magnoliopsida</taxon>
        <taxon>eudicotyledons</taxon>
        <taxon>Gunneridae</taxon>
        <taxon>Pentapetalae</taxon>
        <taxon>rosids</taxon>
        <taxon>fabids</taxon>
        <taxon>Malpighiales</taxon>
        <taxon>Salicaceae</taxon>
        <taxon>Saliceae</taxon>
        <taxon>Salix</taxon>
    </lineage>
</organism>
<dbReference type="GO" id="GO:0009263">
    <property type="term" value="P:deoxyribonucleotide biosynthetic process"/>
    <property type="evidence" value="ECO:0007669"/>
    <property type="project" value="InterPro"/>
</dbReference>
<dbReference type="Proteomes" id="UP000326939">
    <property type="component" value="Chromosome 12"/>
</dbReference>
<dbReference type="Gene3D" id="1.10.620.20">
    <property type="entry name" value="Ribonucleotide Reductase, subunit A"/>
    <property type="match status" value="1"/>
</dbReference>